<accession>A0A2J6SQH2</accession>
<dbReference type="RefSeq" id="XP_024729915.1">
    <property type="nucleotide sequence ID" value="XM_024878615.1"/>
</dbReference>
<dbReference type="AlphaFoldDB" id="A0A2J6SQH2"/>
<dbReference type="InParanoid" id="A0A2J6SQH2"/>
<dbReference type="OrthoDB" id="73875at2759"/>
<evidence type="ECO:0000313" key="2">
    <source>
        <dbReference type="Proteomes" id="UP000235371"/>
    </source>
</evidence>
<keyword evidence="2" id="KW-1185">Reference proteome</keyword>
<evidence type="ECO:0000313" key="1">
    <source>
        <dbReference type="EMBL" id="PMD53011.1"/>
    </source>
</evidence>
<proteinExistence type="predicted"/>
<protein>
    <submittedName>
        <fullName evidence="1">Uncharacterized protein</fullName>
    </submittedName>
</protein>
<dbReference type="EMBL" id="KZ613895">
    <property type="protein sequence ID" value="PMD53011.1"/>
    <property type="molecule type" value="Genomic_DNA"/>
</dbReference>
<name>A0A2J6SQH2_9HELO</name>
<sequence length="199" mass="21635">MVNAIYPDGTTPSAAIAAYDWLLMFGPNGYFYQTWDQLGMTIPEGFTGATPALALYAIFGTTADTTNLLILDAKTNSLKAIMWRGFKNIVGVASWGKTGHEARAALLNRITGALPLYLNSDEAQNALRHTYTGFIALLQAMDKASRGGVSAMTPIVGTYIETLHLEMIEVRVETCLANWRCSTQAQLSTPLIPSSQKPR</sequence>
<gene>
    <name evidence="1" type="ORF">K444DRAFT_600380</name>
</gene>
<reference evidence="1 2" key="1">
    <citation type="submission" date="2016-04" db="EMBL/GenBank/DDBJ databases">
        <title>A degradative enzymes factory behind the ericoid mycorrhizal symbiosis.</title>
        <authorList>
            <consortium name="DOE Joint Genome Institute"/>
            <person name="Martino E."/>
            <person name="Morin E."/>
            <person name="Grelet G."/>
            <person name="Kuo A."/>
            <person name="Kohler A."/>
            <person name="Daghino S."/>
            <person name="Barry K."/>
            <person name="Choi C."/>
            <person name="Cichocki N."/>
            <person name="Clum A."/>
            <person name="Copeland A."/>
            <person name="Hainaut M."/>
            <person name="Haridas S."/>
            <person name="Labutti K."/>
            <person name="Lindquist E."/>
            <person name="Lipzen A."/>
            <person name="Khouja H.-R."/>
            <person name="Murat C."/>
            <person name="Ohm R."/>
            <person name="Olson A."/>
            <person name="Spatafora J."/>
            <person name="Veneault-Fourrey C."/>
            <person name="Henrissat B."/>
            <person name="Grigoriev I."/>
            <person name="Martin F."/>
            <person name="Perotto S."/>
        </authorList>
    </citation>
    <scope>NUCLEOTIDE SEQUENCE [LARGE SCALE GENOMIC DNA]</scope>
    <source>
        <strain evidence="1 2">E</strain>
    </source>
</reference>
<dbReference type="GeneID" id="36586692"/>
<organism evidence="1 2">
    <name type="scientific">Hyaloscypha bicolor E</name>
    <dbReference type="NCBI Taxonomy" id="1095630"/>
    <lineage>
        <taxon>Eukaryota</taxon>
        <taxon>Fungi</taxon>
        <taxon>Dikarya</taxon>
        <taxon>Ascomycota</taxon>
        <taxon>Pezizomycotina</taxon>
        <taxon>Leotiomycetes</taxon>
        <taxon>Helotiales</taxon>
        <taxon>Hyaloscyphaceae</taxon>
        <taxon>Hyaloscypha</taxon>
        <taxon>Hyaloscypha bicolor</taxon>
    </lineage>
</organism>
<dbReference type="Proteomes" id="UP000235371">
    <property type="component" value="Unassembled WGS sequence"/>
</dbReference>